<proteinExistence type="predicted"/>
<keyword evidence="1" id="KW-0812">Transmembrane</keyword>
<keyword evidence="3" id="KW-1185">Reference proteome</keyword>
<evidence type="ECO:0000313" key="2">
    <source>
        <dbReference type="EMBL" id="KAG8382839.1"/>
    </source>
</evidence>
<dbReference type="AlphaFoldDB" id="A0AAV6XK21"/>
<comment type="caution">
    <text evidence="2">The sequence shown here is derived from an EMBL/GenBank/DDBJ whole genome shotgun (WGS) entry which is preliminary data.</text>
</comment>
<reference evidence="2" key="1">
    <citation type="submission" date="2019-10" db="EMBL/GenBank/DDBJ databases">
        <authorList>
            <person name="Zhang R."/>
            <person name="Pan Y."/>
            <person name="Wang J."/>
            <person name="Ma R."/>
            <person name="Yu S."/>
        </authorList>
    </citation>
    <scope>NUCLEOTIDE SEQUENCE</scope>
    <source>
        <strain evidence="2">LA-IB0</strain>
        <tissue evidence="2">Leaf</tissue>
    </source>
</reference>
<feature type="transmembrane region" description="Helical" evidence="1">
    <location>
        <begin position="20"/>
        <end position="40"/>
    </location>
</feature>
<sequence>MQDKLLALPKFLSSNGRAFWGWFFLIIGSFSYVGFLYAAVISKLLPPSDNLVIHAIQNDWYVSLPYVLLFLGATDTSNPRRCDIYSLAEHEIVQACVILLQ</sequence>
<dbReference type="EMBL" id="WHWC01000005">
    <property type="protein sequence ID" value="KAG8382839.1"/>
    <property type="molecule type" value="Genomic_DNA"/>
</dbReference>
<accession>A0AAV6XK21</accession>
<dbReference type="PANTHER" id="PTHR36485:SF1">
    <property type="entry name" value="TRANSMEMBRANE PROTEIN"/>
    <property type="match status" value="1"/>
</dbReference>
<gene>
    <name evidence="2" type="ORF">BUALT_Bualt05G0120100</name>
</gene>
<dbReference type="PANTHER" id="PTHR36485">
    <property type="entry name" value="OS01G0939000 PROTEIN"/>
    <property type="match status" value="1"/>
</dbReference>
<evidence type="ECO:0000256" key="1">
    <source>
        <dbReference type="SAM" id="Phobius"/>
    </source>
</evidence>
<dbReference type="Proteomes" id="UP000826271">
    <property type="component" value="Unassembled WGS sequence"/>
</dbReference>
<organism evidence="2 3">
    <name type="scientific">Buddleja alternifolia</name>
    <dbReference type="NCBI Taxonomy" id="168488"/>
    <lineage>
        <taxon>Eukaryota</taxon>
        <taxon>Viridiplantae</taxon>
        <taxon>Streptophyta</taxon>
        <taxon>Embryophyta</taxon>
        <taxon>Tracheophyta</taxon>
        <taxon>Spermatophyta</taxon>
        <taxon>Magnoliopsida</taxon>
        <taxon>eudicotyledons</taxon>
        <taxon>Gunneridae</taxon>
        <taxon>Pentapetalae</taxon>
        <taxon>asterids</taxon>
        <taxon>lamiids</taxon>
        <taxon>Lamiales</taxon>
        <taxon>Scrophulariaceae</taxon>
        <taxon>Buddlejeae</taxon>
        <taxon>Buddleja</taxon>
    </lineage>
</organism>
<keyword evidence="1" id="KW-1133">Transmembrane helix</keyword>
<keyword evidence="1" id="KW-0472">Membrane</keyword>
<name>A0AAV6XK21_9LAMI</name>
<protein>
    <submittedName>
        <fullName evidence="2">Uncharacterized protein</fullName>
    </submittedName>
</protein>
<evidence type="ECO:0000313" key="3">
    <source>
        <dbReference type="Proteomes" id="UP000826271"/>
    </source>
</evidence>